<dbReference type="EMBL" id="FNHF01000001">
    <property type="protein sequence ID" value="SDL91465.1"/>
    <property type="molecule type" value="Genomic_DNA"/>
</dbReference>
<keyword evidence="3" id="KW-1185">Reference proteome</keyword>
<dbReference type="OrthoDB" id="1951946at2"/>
<dbReference type="AlphaFoldDB" id="A0A1G9NZR3"/>
<feature type="domain" description="YkoP-like" evidence="1">
    <location>
        <begin position="3"/>
        <end position="184"/>
    </location>
</feature>
<dbReference type="Proteomes" id="UP000182347">
    <property type="component" value="Unassembled WGS sequence"/>
</dbReference>
<reference evidence="3" key="1">
    <citation type="submission" date="2016-10" db="EMBL/GenBank/DDBJ databases">
        <authorList>
            <person name="Varghese N."/>
            <person name="Submissions S."/>
        </authorList>
    </citation>
    <scope>NUCLEOTIDE SEQUENCE [LARGE SCALE GENOMIC DNA]</scope>
    <source>
        <strain evidence="3">CGMCC 1.6199</strain>
    </source>
</reference>
<dbReference type="STRING" id="482461.SAMN05216244_1204"/>
<dbReference type="Pfam" id="PF22790">
    <property type="entry name" value="YkoP"/>
    <property type="match status" value="1"/>
</dbReference>
<gene>
    <name evidence="2" type="ORF">SAMN05216244_1204</name>
</gene>
<name>A0A1G9NZR3_9BACI</name>
<evidence type="ECO:0000313" key="3">
    <source>
        <dbReference type="Proteomes" id="UP000182347"/>
    </source>
</evidence>
<accession>A0A1G9NZR3</accession>
<evidence type="ECO:0000259" key="1">
    <source>
        <dbReference type="Pfam" id="PF22790"/>
    </source>
</evidence>
<proteinExistence type="predicted"/>
<evidence type="ECO:0000313" key="2">
    <source>
        <dbReference type="EMBL" id="SDL91465.1"/>
    </source>
</evidence>
<sequence length="189" mass="22148">MRRNLIQFWTYSDPIYFQCTRLSYIKENTSDFQNIFRVRLTSYQGKDITLADGTSITKNDTLIKIHLHNIRLINETYDISSEIRKGRHIYQTVQASLPGLAAYVRDHVKHEQIKGIIGITVLNHKICRRLGFETYAISNPAYKWFKQVIFSTINKLATNTSSLHKLKQEPMYLFMSKQKLLSVYKNNPL</sequence>
<organism evidence="2 3">
    <name type="scientific">Sediminibacillus halophilus</name>
    <dbReference type="NCBI Taxonomy" id="482461"/>
    <lineage>
        <taxon>Bacteria</taxon>
        <taxon>Bacillati</taxon>
        <taxon>Bacillota</taxon>
        <taxon>Bacilli</taxon>
        <taxon>Bacillales</taxon>
        <taxon>Bacillaceae</taxon>
        <taxon>Sediminibacillus</taxon>
    </lineage>
</organism>
<dbReference type="InterPro" id="IPR054467">
    <property type="entry name" value="YkoP-like_dom"/>
</dbReference>
<protein>
    <recommendedName>
        <fullName evidence="1">YkoP-like domain-containing protein</fullName>
    </recommendedName>
</protein>
<dbReference type="RefSeq" id="WP_083334712.1">
    <property type="nucleotide sequence ID" value="NZ_FNHF01000001.1"/>
</dbReference>